<evidence type="ECO:0000256" key="1">
    <source>
        <dbReference type="ARBA" id="ARBA00022553"/>
    </source>
</evidence>
<evidence type="ECO:0000256" key="3">
    <source>
        <dbReference type="ARBA" id="ARBA00022777"/>
    </source>
</evidence>
<feature type="domain" description="Sporulation initiation phosphotransferase B C-terminal" evidence="4">
    <location>
        <begin position="59"/>
        <end position="171"/>
    </location>
</feature>
<protein>
    <submittedName>
        <fullName evidence="5">Spo0B C-terminal domain-containing protein</fullName>
    </submittedName>
</protein>
<dbReference type="InterPro" id="IPR016120">
    <property type="entry name" value="Sig_transdc_His_kin_SpoOB"/>
</dbReference>
<dbReference type="Pfam" id="PF14689">
    <property type="entry name" value="SPOB_a"/>
    <property type="match status" value="1"/>
</dbReference>
<comment type="caution">
    <text evidence="5">The sequence shown here is derived from an EMBL/GenBank/DDBJ whole genome shotgun (WGS) entry which is preliminary data.</text>
</comment>
<proteinExistence type="predicted"/>
<dbReference type="Gene3D" id="1.10.287.130">
    <property type="match status" value="1"/>
</dbReference>
<gene>
    <name evidence="5" type="ORF">ACFFMS_23280</name>
</gene>
<name>A0ABV5WKR8_9BACI</name>
<keyword evidence="1" id="KW-0597">Phosphoprotein</keyword>
<evidence type="ECO:0000313" key="6">
    <source>
        <dbReference type="Proteomes" id="UP001589609"/>
    </source>
</evidence>
<dbReference type="EMBL" id="JBHMAF010000188">
    <property type="protein sequence ID" value="MFB9761177.1"/>
    <property type="molecule type" value="Genomic_DNA"/>
</dbReference>
<dbReference type="Proteomes" id="UP001589609">
    <property type="component" value="Unassembled WGS sequence"/>
</dbReference>
<dbReference type="Gene3D" id="3.30.565.30">
    <property type="entry name" value="Sporulation initiation phosphotransferase B (SpoOB), C-terminal domain"/>
    <property type="match status" value="1"/>
</dbReference>
<keyword evidence="3" id="KW-0418">Kinase</keyword>
<dbReference type="InterPro" id="IPR039506">
    <property type="entry name" value="SPOB_a"/>
</dbReference>
<evidence type="ECO:0000313" key="5">
    <source>
        <dbReference type="EMBL" id="MFB9761177.1"/>
    </source>
</evidence>
<dbReference type="RefSeq" id="WP_129727706.1">
    <property type="nucleotide sequence ID" value="NZ_JBHMAF010000188.1"/>
</dbReference>
<dbReference type="InterPro" id="IPR016122">
    <property type="entry name" value="SpoOB_C"/>
</dbReference>
<dbReference type="InterPro" id="IPR037100">
    <property type="entry name" value="Spo0B_C_sf"/>
</dbReference>
<keyword evidence="6" id="KW-1185">Reference proteome</keyword>
<keyword evidence="2" id="KW-0808">Transferase</keyword>
<organism evidence="5 6">
    <name type="scientific">Ectobacillus funiculus</name>
    <dbReference type="NCBI Taxonomy" id="137993"/>
    <lineage>
        <taxon>Bacteria</taxon>
        <taxon>Bacillati</taxon>
        <taxon>Bacillota</taxon>
        <taxon>Bacilli</taxon>
        <taxon>Bacillales</taxon>
        <taxon>Bacillaceae</taxon>
        <taxon>Ectobacillus</taxon>
    </lineage>
</organism>
<accession>A0ABV5WKR8</accession>
<dbReference type="SMART" id="SM01317">
    <property type="entry name" value="SPOB_ab"/>
    <property type="match status" value="1"/>
</dbReference>
<evidence type="ECO:0000259" key="4">
    <source>
        <dbReference type="SMART" id="SM01317"/>
    </source>
</evidence>
<sequence length="178" mass="20948">MDKKWTVLDALRHSRHDWLNRLQLVKAHLSLGSTERVHELIEEFVGESQQEARLMNLKTPLFAELLLTYSWEPQPCSLEYEILSDIHTLSHLDEELTAWTKRFLSVLHPCLDQRKENHLCVTVDQEEEDIRFFFDFRGKLTSIEKMTQWLAKQESSVFSVSYSLDNEEGSVALQLKEK</sequence>
<dbReference type="Pfam" id="PF14682">
    <property type="entry name" value="SPOB_ab"/>
    <property type="match status" value="1"/>
</dbReference>
<reference evidence="5 6" key="1">
    <citation type="submission" date="2024-09" db="EMBL/GenBank/DDBJ databases">
        <authorList>
            <person name="Sun Q."/>
            <person name="Mori K."/>
        </authorList>
    </citation>
    <scope>NUCLEOTIDE SEQUENCE [LARGE SCALE GENOMIC DNA]</scope>
    <source>
        <strain evidence="5 6">JCM 11201</strain>
    </source>
</reference>
<evidence type="ECO:0000256" key="2">
    <source>
        <dbReference type="ARBA" id="ARBA00022679"/>
    </source>
</evidence>
<dbReference type="SUPFAM" id="SSF55890">
    <property type="entry name" value="Sporulation response regulatory protein Spo0B"/>
    <property type="match status" value="1"/>
</dbReference>